<dbReference type="EMBL" id="OU342829">
    <property type="protein sequence ID" value="CAG7580222.1"/>
    <property type="molecule type" value="Genomic_DNA"/>
</dbReference>
<sequence length="145" mass="16193">MINIILKFVKRISKFFKKEEPSWISGSYGKLSSTNLVYTGMGMSTRSLYGTTNTGIHPVYQSTYTRKVKSSNLYGVYGTAKNGSSSSNYGFKIQCSGHMGMGATSPNFKFHVFGYSAYEDILNKTKSNIKKSIREDRLGYILGDE</sequence>
<accession>A0A8D9C8Q1</accession>
<proteinExistence type="predicted"/>
<name>A0A8D9C8Q1_9VIRU</name>
<gene>
    <name evidence="1" type="ORF">SLAVMIC_00308</name>
</gene>
<reference evidence="1" key="1">
    <citation type="submission" date="2021-06" db="EMBL/GenBank/DDBJ databases">
        <authorList>
            <person name="Gannon L."/>
            <person name="Redgwell R T."/>
            <person name="Michniewski S."/>
            <person name="Harrison D C."/>
            <person name="Millard A."/>
        </authorList>
    </citation>
    <scope>NUCLEOTIDE SEQUENCE</scope>
</reference>
<organism evidence="1">
    <name type="scientific">uncultured marine phage</name>
    <dbReference type="NCBI Taxonomy" id="707152"/>
    <lineage>
        <taxon>Viruses</taxon>
        <taxon>environmental samples</taxon>
    </lineage>
</organism>
<evidence type="ECO:0000313" key="1">
    <source>
        <dbReference type="EMBL" id="CAG7580222.1"/>
    </source>
</evidence>
<protein>
    <submittedName>
        <fullName evidence="1">Uncharacterized protein</fullName>
    </submittedName>
</protein>